<sequence length="83" mass="9348">MKSSSAIVAAGGAHRRLLHEAVALVDRVDELRVGLEQLSRVHHDLEHVEVVRILVAAPGQRRKLNRMVHEEARLDQARPHRAL</sequence>
<keyword evidence="2" id="KW-1185">Reference proteome</keyword>
<name>A0ABT0YDG0_9ACTN</name>
<protein>
    <submittedName>
        <fullName evidence="1">Uncharacterized protein</fullName>
    </submittedName>
</protein>
<comment type="caution">
    <text evidence="1">The sequence shown here is derived from an EMBL/GenBank/DDBJ whole genome shotgun (WGS) entry which is preliminary data.</text>
</comment>
<proteinExistence type="predicted"/>
<reference evidence="1 2" key="1">
    <citation type="submission" date="2022-06" db="EMBL/GenBank/DDBJ databases">
        <title>Actinoplanes abujensis sp. nov., isolated from Nigerian arid soil.</title>
        <authorList>
            <person name="Ding P."/>
        </authorList>
    </citation>
    <scope>NUCLEOTIDE SEQUENCE [LARGE SCALE GENOMIC DNA]</scope>
    <source>
        <strain evidence="2">TRM88002</strain>
    </source>
</reference>
<dbReference type="RefSeq" id="WP_251803237.1">
    <property type="nucleotide sequence ID" value="NZ_JAMQOL010000060.1"/>
</dbReference>
<organism evidence="1 2">
    <name type="scientific">Paractinoplanes hotanensis</name>
    <dbReference type="NCBI Taxonomy" id="2906497"/>
    <lineage>
        <taxon>Bacteria</taxon>
        <taxon>Bacillati</taxon>
        <taxon>Actinomycetota</taxon>
        <taxon>Actinomycetes</taxon>
        <taxon>Micromonosporales</taxon>
        <taxon>Micromonosporaceae</taxon>
        <taxon>Paractinoplanes</taxon>
    </lineage>
</organism>
<evidence type="ECO:0000313" key="1">
    <source>
        <dbReference type="EMBL" id="MCM4083538.1"/>
    </source>
</evidence>
<accession>A0ABT0YDG0</accession>
<evidence type="ECO:0000313" key="2">
    <source>
        <dbReference type="Proteomes" id="UP001523216"/>
    </source>
</evidence>
<gene>
    <name evidence="1" type="ORF">LXN57_38925</name>
</gene>
<dbReference type="EMBL" id="JAMQOL010000060">
    <property type="protein sequence ID" value="MCM4083538.1"/>
    <property type="molecule type" value="Genomic_DNA"/>
</dbReference>
<dbReference type="Proteomes" id="UP001523216">
    <property type="component" value="Unassembled WGS sequence"/>
</dbReference>